<comment type="similarity">
    <text evidence="1">Belongs to the Glu/Leu/Phe/Val dehydrogenases family.</text>
</comment>
<dbReference type="Pfam" id="PF00903">
    <property type="entry name" value="Glyoxalase"/>
    <property type="match status" value="1"/>
</dbReference>
<dbReference type="InterPro" id="IPR036291">
    <property type="entry name" value="NAD(P)-bd_dom_sf"/>
</dbReference>
<dbReference type="GO" id="GO:0006538">
    <property type="term" value="P:L-glutamate catabolic process"/>
    <property type="evidence" value="ECO:0007669"/>
    <property type="project" value="TreeGrafter"/>
</dbReference>
<organism evidence="6 7">
    <name type="scientific">Claviceps pazoutovae</name>
    <dbReference type="NCBI Taxonomy" id="1649127"/>
    <lineage>
        <taxon>Eukaryota</taxon>
        <taxon>Fungi</taxon>
        <taxon>Dikarya</taxon>
        <taxon>Ascomycota</taxon>
        <taxon>Pezizomycotina</taxon>
        <taxon>Sordariomycetes</taxon>
        <taxon>Hypocreomycetidae</taxon>
        <taxon>Hypocreales</taxon>
        <taxon>Clavicipitaceae</taxon>
        <taxon>Claviceps</taxon>
    </lineage>
</organism>
<dbReference type="PANTHER" id="PTHR11606">
    <property type="entry name" value="GLUTAMATE DEHYDROGENASE"/>
    <property type="match status" value="1"/>
</dbReference>
<dbReference type="SUPFAM" id="SSF53223">
    <property type="entry name" value="Aminoacid dehydrogenase-like, N-terminal domain"/>
    <property type="match status" value="1"/>
</dbReference>
<dbReference type="InterPro" id="IPR004360">
    <property type="entry name" value="Glyas_Fos-R_dOase_dom"/>
</dbReference>
<dbReference type="Gene3D" id="3.40.50.720">
    <property type="entry name" value="NAD(P)-binding Rossmann-like Domain"/>
    <property type="match status" value="1"/>
</dbReference>
<evidence type="ECO:0000313" key="7">
    <source>
        <dbReference type="Proteomes" id="UP000706124"/>
    </source>
</evidence>
<dbReference type="InterPro" id="IPR006097">
    <property type="entry name" value="Glu/Leu/Phe/Val/Trp_DH_dimer"/>
</dbReference>
<dbReference type="GO" id="GO:0004352">
    <property type="term" value="F:glutamate dehydrogenase (NAD+) activity"/>
    <property type="evidence" value="ECO:0007669"/>
    <property type="project" value="TreeGrafter"/>
</dbReference>
<dbReference type="SMART" id="SM00839">
    <property type="entry name" value="ELFV_dehydrog"/>
    <property type="match status" value="1"/>
</dbReference>
<dbReference type="Gene3D" id="3.40.50.10860">
    <property type="entry name" value="Leucine Dehydrogenase, chain A, domain 1"/>
    <property type="match status" value="1"/>
</dbReference>
<dbReference type="AlphaFoldDB" id="A0A9P7M9T2"/>
<reference evidence="6 7" key="1">
    <citation type="journal article" date="2020" name="bioRxiv">
        <title>Whole genome comparisons of ergot fungi reveals the divergence and evolution of species within the genus Claviceps are the result of varying mechanisms driving genome evolution and host range expansion.</title>
        <authorList>
            <person name="Wyka S.A."/>
            <person name="Mondo S.J."/>
            <person name="Liu M."/>
            <person name="Dettman J."/>
            <person name="Nalam V."/>
            <person name="Broders K.D."/>
        </authorList>
    </citation>
    <scope>NUCLEOTIDE SEQUENCE [LARGE SCALE GENOMIC DNA]</scope>
    <source>
        <strain evidence="6 7">CCC 1485</strain>
    </source>
</reference>
<dbReference type="EMBL" id="SRPO01000280">
    <property type="protein sequence ID" value="KAG5934909.1"/>
    <property type="molecule type" value="Genomic_DNA"/>
</dbReference>
<evidence type="ECO:0000313" key="6">
    <source>
        <dbReference type="EMBL" id="KAG5934909.1"/>
    </source>
</evidence>
<comment type="caution">
    <text evidence="6">The sequence shown here is derived from an EMBL/GenBank/DDBJ whole genome shotgun (WGS) entry which is preliminary data.</text>
</comment>
<keyword evidence="2" id="KW-0560">Oxidoreductase</keyword>
<dbReference type="InterPro" id="IPR029068">
    <property type="entry name" value="Glyas_Bleomycin-R_OHBP_Dase"/>
</dbReference>
<dbReference type="PANTHER" id="PTHR11606:SF24">
    <property type="entry name" value="NAD-SPECIFIC GLUTAMATE DEHYDROGENASE"/>
    <property type="match status" value="1"/>
</dbReference>
<dbReference type="InterPro" id="IPR006096">
    <property type="entry name" value="Glu/Leu/Phe/Val/Trp_DH_C"/>
</dbReference>
<name>A0A9P7M9T2_9HYPO</name>
<dbReference type="Gene3D" id="3.10.180.10">
    <property type="entry name" value="2,3-Dihydroxybiphenyl 1,2-Dioxygenase, domain 1"/>
    <property type="match status" value="1"/>
</dbReference>
<feature type="domain" description="VOC" evidence="5">
    <location>
        <begin position="615"/>
        <end position="754"/>
    </location>
</feature>
<evidence type="ECO:0000256" key="4">
    <source>
        <dbReference type="SAM" id="MobiDB-lite"/>
    </source>
</evidence>
<dbReference type="GO" id="GO:0005739">
    <property type="term" value="C:mitochondrion"/>
    <property type="evidence" value="ECO:0007669"/>
    <property type="project" value="TreeGrafter"/>
</dbReference>
<dbReference type="InterPro" id="IPR046346">
    <property type="entry name" value="Aminoacid_DH-like_N_sf"/>
</dbReference>
<dbReference type="InterPro" id="IPR037523">
    <property type="entry name" value="VOC_core"/>
</dbReference>
<evidence type="ECO:0000256" key="2">
    <source>
        <dbReference type="ARBA" id="ARBA00023002"/>
    </source>
</evidence>
<dbReference type="SUPFAM" id="SSF54593">
    <property type="entry name" value="Glyoxalase/Bleomycin resistance protein/Dihydroxybiphenyl dioxygenase"/>
    <property type="match status" value="1"/>
</dbReference>
<keyword evidence="3" id="KW-0520">NAD</keyword>
<accession>A0A9P7M9T2</accession>
<evidence type="ECO:0000259" key="5">
    <source>
        <dbReference type="PROSITE" id="PS51819"/>
    </source>
</evidence>
<dbReference type="Pfam" id="PF00208">
    <property type="entry name" value="ELFV_dehydrog"/>
    <property type="match status" value="1"/>
</dbReference>
<proteinExistence type="inferred from homology"/>
<sequence>MPSAVSPKQSTSCLATTACGKSKDSLAGHINAQDQGVPPYRVIDGCCVWHWTDKQSPAEGWIVIDSPVPTASGGGLFLHENATLEEVRDVARSMNAKLAVSSQPQIAGAKGGVRFPPRDPRAASVLERFIRDNAGVLSQYWGTGGDINTDHAIIDKHARAYCAPGTSTALDALRHALGCVGSTPSDIPILLHERLDDAGWSLEEFCVGYVMAITLKELLIHSDAKLIGKARLVIQGFGCVGATFAHAVKQLGLGRVVAISSQYGFLIDDKGIDCATIDGARRLAIKNNSVQDFDPRSLEAGLGPRDLQSDRYTTRKAGTTDEQHLHAFLTAARADVFVPCAQRYVLTPDIVHTLANETFAQTASNARFILAGANNVFSSHWSNEDMLSELDSASIRMLPEWVSNSGTANVFMRACSGLALKGHGKSNLEASANDTKSFIKAALSKIGYQAGTKAMWAACYELAASRRAIGAVNLLGVQRLSHLTLHTRNVKRAVETLTQVYNAKSNQDGSLFLLPALDDPTVSVVEAPAGASPADLGLFARFSVYNLARAREVLKAEKVTFTERTLPDGTSEIVLDREEAGYPMSLCQTPTEKLSRDGFTASTGVLSSVANAARHVDHFASIMPDTSKIKIFHERMLGFTHLRTFTVNAGSAPDGQDDGLMHVMGLPCDDQRVNILTEGLNSQSVFSKLLARNCGSYVHHVALKVDDVDAVFSEVRKRGWGTTAEEPSLDLATGLRQFFLKEEEAGCILELIGHGKVPADSGDESNSSGGAYDAAPEATDGGYSGQGEFRTGNIVALAQSLDTDANGI</sequence>
<dbReference type="Proteomes" id="UP000706124">
    <property type="component" value="Unassembled WGS sequence"/>
</dbReference>
<dbReference type="PROSITE" id="PS51819">
    <property type="entry name" value="VOC"/>
    <property type="match status" value="1"/>
</dbReference>
<gene>
    <name evidence="6" type="ORF">E4U60_003480</name>
</gene>
<feature type="region of interest" description="Disordered" evidence="4">
    <location>
        <begin position="758"/>
        <end position="785"/>
    </location>
</feature>
<dbReference type="SUPFAM" id="SSF51735">
    <property type="entry name" value="NAD(P)-binding Rossmann-fold domains"/>
    <property type="match status" value="1"/>
</dbReference>
<evidence type="ECO:0000256" key="1">
    <source>
        <dbReference type="ARBA" id="ARBA00006382"/>
    </source>
</evidence>
<protein>
    <recommendedName>
        <fullName evidence="5">VOC domain-containing protein</fullName>
    </recommendedName>
</protein>
<evidence type="ECO:0000256" key="3">
    <source>
        <dbReference type="ARBA" id="ARBA00023027"/>
    </source>
</evidence>
<keyword evidence="7" id="KW-1185">Reference proteome</keyword>
<dbReference type="Pfam" id="PF02812">
    <property type="entry name" value="ELFV_dehydrog_N"/>
    <property type="match status" value="1"/>
</dbReference>
<dbReference type="OrthoDB" id="16820at2759"/>